<evidence type="ECO:0000313" key="1">
    <source>
        <dbReference type="EMBL" id="GJF00345.1"/>
    </source>
</evidence>
<keyword evidence="2" id="KW-1185">Reference proteome</keyword>
<dbReference type="AlphaFoldDB" id="A0A9P3LNA1"/>
<comment type="caution">
    <text evidence="1">The sequence shown here is derived from an EMBL/GenBank/DDBJ whole genome shotgun (WGS) entry which is preliminary data.</text>
</comment>
<dbReference type="EMBL" id="BPQB01000147">
    <property type="protein sequence ID" value="GJF00345.1"/>
    <property type="molecule type" value="Genomic_DNA"/>
</dbReference>
<accession>A0A9P3LNA1</accession>
<protein>
    <submittedName>
        <fullName evidence="1">Uncharacterized protein</fullName>
    </submittedName>
</protein>
<gene>
    <name evidence="1" type="ORF">PsYK624_166300</name>
</gene>
<reference evidence="1 2" key="1">
    <citation type="submission" date="2021-08" db="EMBL/GenBank/DDBJ databases">
        <title>Draft Genome Sequence of Phanerochaete sordida strain YK-624.</title>
        <authorList>
            <person name="Mori T."/>
            <person name="Dohra H."/>
            <person name="Suzuki T."/>
            <person name="Kawagishi H."/>
            <person name="Hirai H."/>
        </authorList>
    </citation>
    <scope>NUCLEOTIDE SEQUENCE [LARGE SCALE GENOMIC DNA]</scope>
    <source>
        <strain evidence="1 2">YK-624</strain>
    </source>
</reference>
<proteinExistence type="predicted"/>
<name>A0A9P3LNA1_9APHY</name>
<sequence>MSSVAAPNVAILAAHAAQFDLNAPRHPSSSLHYFSMDGTEHSQAPIFLHCTTIRRLHVVRRTFPPHPDFCRELAHFSPALMHLCLSCASRDALVLAAAGPMGATGASASDSEHARRTVKTATRLLALRRVVVQPLLMHARSMCGTLCISYGRMQVALAAVPRACAEERGTGTLCMLAAMRHADCFDGIGRGDGAWRAIGFRCDAMN</sequence>
<evidence type="ECO:0000313" key="2">
    <source>
        <dbReference type="Proteomes" id="UP000703269"/>
    </source>
</evidence>
<dbReference type="Proteomes" id="UP000703269">
    <property type="component" value="Unassembled WGS sequence"/>
</dbReference>
<organism evidence="1 2">
    <name type="scientific">Phanerochaete sordida</name>
    <dbReference type="NCBI Taxonomy" id="48140"/>
    <lineage>
        <taxon>Eukaryota</taxon>
        <taxon>Fungi</taxon>
        <taxon>Dikarya</taxon>
        <taxon>Basidiomycota</taxon>
        <taxon>Agaricomycotina</taxon>
        <taxon>Agaricomycetes</taxon>
        <taxon>Polyporales</taxon>
        <taxon>Phanerochaetaceae</taxon>
        <taxon>Phanerochaete</taxon>
    </lineage>
</organism>